<evidence type="ECO:0000313" key="6">
    <source>
        <dbReference type="Proteomes" id="UP000324781"/>
    </source>
</evidence>
<dbReference type="Pfam" id="PF02926">
    <property type="entry name" value="THUMP"/>
    <property type="match status" value="1"/>
</dbReference>
<dbReference type="PANTHER" id="PTHR47313">
    <property type="entry name" value="RIBOSOMAL RNA LARGE SUBUNIT METHYLTRANSFERASE K/L"/>
    <property type="match status" value="1"/>
</dbReference>
<reference evidence="5 6" key="1">
    <citation type="submission" date="2016-11" db="EMBL/GenBank/DDBJ databases">
        <authorList>
            <person name="Varghese N."/>
            <person name="Submissions S."/>
        </authorList>
    </citation>
    <scope>NUCLEOTIDE SEQUENCE [LARGE SCALE GENOMIC DNA]</scope>
    <source>
        <strain evidence="5 6">DSM 19027</strain>
    </source>
</reference>
<evidence type="ECO:0000313" key="5">
    <source>
        <dbReference type="EMBL" id="SHJ24083.1"/>
    </source>
</evidence>
<dbReference type="GO" id="GO:0003723">
    <property type="term" value="F:RNA binding"/>
    <property type="evidence" value="ECO:0007669"/>
    <property type="project" value="UniProtKB-UniRule"/>
</dbReference>
<dbReference type="Pfam" id="PF22020">
    <property type="entry name" value="RlmL_1st"/>
    <property type="match status" value="1"/>
</dbReference>
<feature type="domain" description="THUMP" evidence="4">
    <location>
        <begin position="45"/>
        <end position="155"/>
    </location>
</feature>
<dbReference type="EMBL" id="FQZP01000034">
    <property type="protein sequence ID" value="SHJ24083.1"/>
    <property type="molecule type" value="Genomic_DNA"/>
</dbReference>
<dbReference type="CDD" id="cd11715">
    <property type="entry name" value="THUMP_AdoMetMT"/>
    <property type="match status" value="1"/>
</dbReference>
<keyword evidence="1 5" id="KW-0489">Methyltransferase</keyword>
<protein>
    <submittedName>
        <fullName evidence="5">Putative N6-adenine-specific DNA methylase</fullName>
    </submittedName>
</protein>
<keyword evidence="3" id="KW-0694">RNA-binding</keyword>
<dbReference type="RefSeq" id="WP_149679037.1">
    <property type="nucleotide sequence ID" value="NZ_FQZP01000034.1"/>
</dbReference>
<dbReference type="InterPro" id="IPR000241">
    <property type="entry name" value="RlmKL-like_Mtase"/>
</dbReference>
<dbReference type="AlphaFoldDB" id="A0A1M6HPP2"/>
<gene>
    <name evidence="5" type="ORF">SAMN05444373_103414</name>
</gene>
<accession>A0A1M6HPP2</accession>
<dbReference type="InterPro" id="IPR054170">
    <property type="entry name" value="RlmL_1st"/>
</dbReference>
<dbReference type="InterPro" id="IPR029063">
    <property type="entry name" value="SAM-dependent_MTases_sf"/>
</dbReference>
<keyword evidence="2" id="KW-0808">Transferase</keyword>
<dbReference type="Gene3D" id="3.30.2130.30">
    <property type="match status" value="1"/>
</dbReference>
<dbReference type="Gene3D" id="3.40.50.150">
    <property type="entry name" value="Vaccinia Virus protein VP39"/>
    <property type="match status" value="1"/>
</dbReference>
<evidence type="ECO:0000256" key="1">
    <source>
        <dbReference type="ARBA" id="ARBA00022603"/>
    </source>
</evidence>
<dbReference type="PROSITE" id="PS51165">
    <property type="entry name" value="THUMP"/>
    <property type="match status" value="1"/>
</dbReference>
<dbReference type="SUPFAM" id="SSF53335">
    <property type="entry name" value="S-adenosyl-L-methionine-dependent methyltransferases"/>
    <property type="match status" value="1"/>
</dbReference>
<dbReference type="PROSITE" id="PS01261">
    <property type="entry name" value="UPF0020"/>
    <property type="match status" value="1"/>
</dbReference>
<dbReference type="Pfam" id="PF01170">
    <property type="entry name" value="UPF0020"/>
    <property type="match status" value="1"/>
</dbReference>
<dbReference type="Proteomes" id="UP000324781">
    <property type="component" value="Unassembled WGS sequence"/>
</dbReference>
<dbReference type="PANTHER" id="PTHR47313:SF1">
    <property type="entry name" value="RIBOSOMAL RNA LARGE SUBUNIT METHYLTRANSFERASE K_L"/>
    <property type="match status" value="1"/>
</dbReference>
<proteinExistence type="predicted"/>
<evidence type="ECO:0000259" key="4">
    <source>
        <dbReference type="PROSITE" id="PS51165"/>
    </source>
</evidence>
<keyword evidence="6" id="KW-1185">Reference proteome</keyword>
<dbReference type="InterPro" id="IPR053943">
    <property type="entry name" value="RlmKL-like_Mtase_CS"/>
</dbReference>
<dbReference type="GO" id="GO:0008990">
    <property type="term" value="F:rRNA (guanine-N2-)-methyltransferase activity"/>
    <property type="evidence" value="ECO:0007669"/>
    <property type="project" value="TreeGrafter"/>
</dbReference>
<dbReference type="InterPro" id="IPR004114">
    <property type="entry name" value="THUMP_dom"/>
</dbReference>
<organism evidence="5 6">
    <name type="scientific">Thermoclostridium caenicola</name>
    <dbReference type="NCBI Taxonomy" id="659425"/>
    <lineage>
        <taxon>Bacteria</taxon>
        <taxon>Bacillati</taxon>
        <taxon>Bacillota</taxon>
        <taxon>Clostridia</taxon>
        <taxon>Eubacteriales</taxon>
        <taxon>Oscillospiraceae</taxon>
        <taxon>Thermoclostridium</taxon>
    </lineage>
</organism>
<name>A0A1M6HPP2_9FIRM</name>
<evidence type="ECO:0000256" key="3">
    <source>
        <dbReference type="PROSITE-ProRule" id="PRU00529"/>
    </source>
</evidence>
<dbReference type="SMART" id="SM00981">
    <property type="entry name" value="THUMP"/>
    <property type="match status" value="1"/>
</dbReference>
<dbReference type="GO" id="GO:0070043">
    <property type="term" value="F:rRNA (guanine-N7-)-methyltransferase activity"/>
    <property type="evidence" value="ECO:0007669"/>
    <property type="project" value="TreeGrafter"/>
</dbReference>
<dbReference type="InterPro" id="IPR002052">
    <property type="entry name" value="DNA_methylase_N6_adenine_CS"/>
</dbReference>
<dbReference type="OrthoDB" id="9809404at2"/>
<evidence type="ECO:0000256" key="2">
    <source>
        <dbReference type="ARBA" id="ARBA00022679"/>
    </source>
</evidence>
<sequence>MQQLKLFATAAFGVESVVARELKRLGYQDTHTDNGRIFFTGNYEAICRANIWLRSAGRVYVFIGKFEARTFDALFEGTKALPWEEWLPKDAQFPVTGNCVKSTLMSISDCQAIIKKAVVERLKKVYGLEVFPETGPRYRIEFNLLNDVATLAIDTSGDSLHKRGYRTLAYTAPMKESLAAALLMISRWSPGRPLIDPFCGSGTIPIEAAMMARNIAPGLERDFDSQSWPIIPKTVWYRALDEARSLIKPPDGERIIQGYDINPEAISIAQYHARQAGVQDSIHLQIRDVADLSSKYKYGFIVTNPPYGERIGEKKENARLYRTMGEVFRRLDTWSFYILNADPQFERFFGKKADKNRKLFNGGLLCYYYQYFGPKPPRSEKTDASGGPEGEE</sequence>
<dbReference type="PROSITE" id="PS00092">
    <property type="entry name" value="N6_MTASE"/>
    <property type="match status" value="1"/>
</dbReference>